<name>A0A0V0GSL7_SOLCH</name>
<dbReference type="EMBL" id="GEDG01031717">
    <property type="protein sequence ID" value="JAP11220.1"/>
    <property type="molecule type" value="Transcribed_RNA"/>
</dbReference>
<protein>
    <submittedName>
        <fullName evidence="1">Putative ovule protein</fullName>
    </submittedName>
</protein>
<organism evidence="1">
    <name type="scientific">Solanum chacoense</name>
    <name type="common">Chaco potato</name>
    <dbReference type="NCBI Taxonomy" id="4108"/>
    <lineage>
        <taxon>Eukaryota</taxon>
        <taxon>Viridiplantae</taxon>
        <taxon>Streptophyta</taxon>
        <taxon>Embryophyta</taxon>
        <taxon>Tracheophyta</taxon>
        <taxon>Spermatophyta</taxon>
        <taxon>Magnoliopsida</taxon>
        <taxon>eudicotyledons</taxon>
        <taxon>Gunneridae</taxon>
        <taxon>Pentapetalae</taxon>
        <taxon>asterids</taxon>
        <taxon>lamiids</taxon>
        <taxon>Solanales</taxon>
        <taxon>Solanaceae</taxon>
        <taxon>Solanoideae</taxon>
        <taxon>Solaneae</taxon>
        <taxon>Solanum</taxon>
    </lineage>
</organism>
<dbReference type="AlphaFoldDB" id="A0A0V0GSL7"/>
<evidence type="ECO:0000313" key="1">
    <source>
        <dbReference type="EMBL" id="JAP11220.1"/>
    </source>
</evidence>
<sequence length="62" mass="7387">MLFQNNESLQMVLLISKMLFNKYKCTTNKLNCKYLWHKLFGLFDETIVAPSSIGESFWQHKK</sequence>
<proteinExistence type="predicted"/>
<accession>A0A0V0GSL7</accession>
<reference evidence="1" key="1">
    <citation type="submission" date="2015-12" db="EMBL/GenBank/DDBJ databases">
        <title>Gene expression during late stages of embryo sac development: a critical building block for successful pollen-pistil interactions.</title>
        <authorList>
            <person name="Liu Y."/>
            <person name="Joly V."/>
            <person name="Sabar M."/>
            <person name="Matton D.P."/>
        </authorList>
    </citation>
    <scope>NUCLEOTIDE SEQUENCE</scope>
</reference>